<gene>
    <name evidence="1" type="ORF">ODALV1_LOCUS13160</name>
</gene>
<dbReference type="PANTHER" id="PTHR38696">
    <property type="entry name" value="MEDIATOR OF RNA POLYMERASE II TRANSCRIPTION SUBUNIT 13"/>
    <property type="match status" value="1"/>
</dbReference>
<protein>
    <submittedName>
        <fullName evidence="1">Uncharacterized protein</fullName>
    </submittedName>
</protein>
<sequence>MTQYGTYVPVNSSGNQICCITMNKTDLLRLLACPPDITSLMRQTILQSWGNIQNECSYHGSHEFKLEGYPWAGQGNDAVTSRRLLTGILRVMAQQGWNLLQATDTSKKESDKDSLFFDRGVPEADVSLIALSFNMSDRIRIVDAPGFLPYLKDAVQKSWPKGIQNEREYNGSLELKLRGNPWFSNGEEAVYSKLLLCQIIANFRTAGYKLYASVDISAAGGRDWSGGDLDSWVFRRVSENWK</sequence>
<dbReference type="EMBL" id="CAXLJM020000040">
    <property type="protein sequence ID" value="CAL8108989.1"/>
    <property type="molecule type" value="Genomic_DNA"/>
</dbReference>
<evidence type="ECO:0000313" key="2">
    <source>
        <dbReference type="Proteomes" id="UP001642540"/>
    </source>
</evidence>
<evidence type="ECO:0000313" key="1">
    <source>
        <dbReference type="EMBL" id="CAL8108989.1"/>
    </source>
</evidence>
<proteinExistence type="predicted"/>
<name>A0ABP1QNX1_9HEXA</name>
<keyword evidence="2" id="KW-1185">Reference proteome</keyword>
<dbReference type="Proteomes" id="UP001642540">
    <property type="component" value="Unassembled WGS sequence"/>
</dbReference>
<accession>A0ABP1QNX1</accession>
<comment type="caution">
    <text evidence="1">The sequence shown here is derived from an EMBL/GenBank/DDBJ whole genome shotgun (WGS) entry which is preliminary data.</text>
</comment>
<reference evidence="1 2" key="1">
    <citation type="submission" date="2024-08" db="EMBL/GenBank/DDBJ databases">
        <authorList>
            <person name="Cucini C."/>
            <person name="Frati F."/>
        </authorList>
    </citation>
    <scope>NUCLEOTIDE SEQUENCE [LARGE SCALE GENOMIC DNA]</scope>
</reference>
<dbReference type="PANTHER" id="PTHR38696:SF1">
    <property type="entry name" value="MEDIATOR OF RNA POLYMERASE II TRANSCRIPTION SUBUNIT 13"/>
    <property type="match status" value="1"/>
</dbReference>
<organism evidence="1 2">
    <name type="scientific">Orchesella dallaii</name>
    <dbReference type="NCBI Taxonomy" id="48710"/>
    <lineage>
        <taxon>Eukaryota</taxon>
        <taxon>Metazoa</taxon>
        <taxon>Ecdysozoa</taxon>
        <taxon>Arthropoda</taxon>
        <taxon>Hexapoda</taxon>
        <taxon>Collembola</taxon>
        <taxon>Entomobryomorpha</taxon>
        <taxon>Entomobryoidea</taxon>
        <taxon>Orchesellidae</taxon>
        <taxon>Orchesellinae</taxon>
        <taxon>Orchesella</taxon>
    </lineage>
</organism>